<dbReference type="Proteomes" id="UP000777265">
    <property type="component" value="Unassembled WGS sequence"/>
</dbReference>
<dbReference type="Gene3D" id="2.30.130.10">
    <property type="entry name" value="PUA domain"/>
    <property type="match status" value="1"/>
</dbReference>
<feature type="binding site" evidence="8">
    <location>
        <position position="15"/>
    </location>
    <ligand>
        <name>ATP</name>
        <dbReference type="ChEBI" id="CHEBI:30616"/>
    </ligand>
</feature>
<dbReference type="Gene3D" id="3.40.1160.10">
    <property type="entry name" value="Acetylglutamate kinase-like"/>
    <property type="match status" value="1"/>
</dbReference>
<comment type="catalytic activity">
    <reaction evidence="8">
        <text>L-glutamate + ATP = L-glutamyl 5-phosphate + ADP</text>
        <dbReference type="Rhea" id="RHEA:14877"/>
        <dbReference type="ChEBI" id="CHEBI:29985"/>
        <dbReference type="ChEBI" id="CHEBI:30616"/>
        <dbReference type="ChEBI" id="CHEBI:58274"/>
        <dbReference type="ChEBI" id="CHEBI:456216"/>
        <dbReference type="EC" id="2.7.2.11"/>
    </reaction>
</comment>
<evidence type="ECO:0000256" key="1">
    <source>
        <dbReference type="ARBA" id="ARBA00022490"/>
    </source>
</evidence>
<dbReference type="GO" id="GO:0004349">
    <property type="term" value="F:glutamate 5-kinase activity"/>
    <property type="evidence" value="ECO:0007669"/>
    <property type="project" value="UniProtKB-UniRule"/>
</dbReference>
<comment type="caution">
    <text evidence="8">Lacks conserved residue(s) required for the propagation of feature annotation.</text>
</comment>
<evidence type="ECO:0000256" key="3">
    <source>
        <dbReference type="ARBA" id="ARBA00022650"/>
    </source>
</evidence>
<dbReference type="FunFam" id="3.40.1160.10:FF:000018">
    <property type="entry name" value="Glutamate 5-kinase"/>
    <property type="match status" value="1"/>
</dbReference>
<dbReference type="GO" id="GO:0055129">
    <property type="term" value="P:L-proline biosynthetic process"/>
    <property type="evidence" value="ECO:0007669"/>
    <property type="project" value="UniProtKB-UniRule"/>
</dbReference>
<comment type="subcellular location">
    <subcellularLocation>
        <location evidence="8">Cytoplasm</location>
    </subcellularLocation>
</comment>
<dbReference type="NCBIfam" id="TIGR01027">
    <property type="entry name" value="proB"/>
    <property type="match status" value="1"/>
</dbReference>
<dbReference type="SUPFAM" id="SSF53633">
    <property type="entry name" value="Carbamate kinase-like"/>
    <property type="match status" value="1"/>
</dbReference>
<dbReference type="InterPro" id="IPR041739">
    <property type="entry name" value="G5K_ProB"/>
</dbReference>
<keyword evidence="3 8" id="KW-0641">Proline biosynthesis</keyword>
<dbReference type="InterPro" id="IPR015947">
    <property type="entry name" value="PUA-like_sf"/>
</dbReference>
<evidence type="ECO:0000256" key="4">
    <source>
        <dbReference type="ARBA" id="ARBA00022679"/>
    </source>
</evidence>
<feature type="binding site" evidence="8">
    <location>
        <position position="55"/>
    </location>
    <ligand>
        <name>substrate</name>
    </ligand>
</feature>
<dbReference type="PROSITE" id="PS00902">
    <property type="entry name" value="GLUTAMATE_5_KINASE"/>
    <property type="match status" value="1"/>
</dbReference>
<dbReference type="PRINTS" id="PR00474">
    <property type="entry name" value="GLU5KINASE"/>
</dbReference>
<dbReference type="EC" id="2.7.2.11" evidence="8"/>
<evidence type="ECO:0000256" key="5">
    <source>
        <dbReference type="ARBA" id="ARBA00022741"/>
    </source>
</evidence>
<evidence type="ECO:0000313" key="10">
    <source>
        <dbReference type="EMBL" id="NLW34648.1"/>
    </source>
</evidence>
<gene>
    <name evidence="8 10" type="primary">proB</name>
    <name evidence="10" type="ORF">GXY80_04075</name>
</gene>
<protein>
    <recommendedName>
        <fullName evidence="8">Glutamate 5-kinase</fullName>
        <ecNumber evidence="8">2.7.2.11</ecNumber>
    </recommendedName>
    <alternativeName>
        <fullName evidence="8">Gamma-glutamyl kinase</fullName>
        <shortName evidence="8">GK</shortName>
    </alternativeName>
</protein>
<evidence type="ECO:0000256" key="6">
    <source>
        <dbReference type="ARBA" id="ARBA00022777"/>
    </source>
</evidence>
<dbReference type="CDD" id="cd04242">
    <property type="entry name" value="AAK_G5K_ProB"/>
    <property type="match status" value="1"/>
</dbReference>
<keyword evidence="1 8" id="KW-0963">Cytoplasm</keyword>
<dbReference type="PANTHER" id="PTHR43654">
    <property type="entry name" value="GLUTAMATE 5-KINASE"/>
    <property type="match status" value="1"/>
</dbReference>
<dbReference type="GO" id="GO:0003723">
    <property type="term" value="F:RNA binding"/>
    <property type="evidence" value="ECO:0007669"/>
    <property type="project" value="InterPro"/>
</dbReference>
<dbReference type="Pfam" id="PF01472">
    <property type="entry name" value="PUA"/>
    <property type="match status" value="1"/>
</dbReference>
<evidence type="ECO:0000256" key="2">
    <source>
        <dbReference type="ARBA" id="ARBA00022605"/>
    </source>
</evidence>
<dbReference type="InterPro" id="IPR002478">
    <property type="entry name" value="PUA"/>
</dbReference>
<reference evidence="10" key="1">
    <citation type="journal article" date="2020" name="Biotechnol. Biofuels">
        <title>New insights from the biogas microbiome by comprehensive genome-resolved metagenomics of nearly 1600 species originating from multiple anaerobic digesters.</title>
        <authorList>
            <person name="Campanaro S."/>
            <person name="Treu L."/>
            <person name="Rodriguez-R L.M."/>
            <person name="Kovalovszki A."/>
            <person name="Ziels R.M."/>
            <person name="Maus I."/>
            <person name="Zhu X."/>
            <person name="Kougias P.G."/>
            <person name="Basile A."/>
            <person name="Luo G."/>
            <person name="Schluter A."/>
            <person name="Konstantinidis K.T."/>
            <person name="Angelidaki I."/>
        </authorList>
    </citation>
    <scope>NUCLEOTIDE SEQUENCE</scope>
    <source>
        <strain evidence="10">AS06rmzACSIP_7</strain>
    </source>
</reference>
<dbReference type="InterPro" id="IPR005715">
    <property type="entry name" value="Glu_5kinase/COase_Synthase"/>
</dbReference>
<accession>A0A971M286</accession>
<feature type="binding site" evidence="8">
    <location>
        <position position="142"/>
    </location>
    <ligand>
        <name>substrate</name>
    </ligand>
</feature>
<dbReference type="InterPro" id="IPR036393">
    <property type="entry name" value="AceGlu_kinase-like_sf"/>
</dbReference>
<dbReference type="PANTHER" id="PTHR43654:SF1">
    <property type="entry name" value="ISOPENTENYL PHOSPHATE KINASE"/>
    <property type="match status" value="1"/>
</dbReference>
<comment type="caution">
    <text evidence="10">The sequence shown here is derived from an EMBL/GenBank/DDBJ whole genome shotgun (WGS) entry which is preliminary data.</text>
</comment>
<dbReference type="PROSITE" id="PS50890">
    <property type="entry name" value="PUA"/>
    <property type="match status" value="1"/>
</dbReference>
<dbReference type="GO" id="GO:0005829">
    <property type="term" value="C:cytosol"/>
    <property type="evidence" value="ECO:0007669"/>
    <property type="project" value="TreeGrafter"/>
</dbReference>
<keyword evidence="7 8" id="KW-0067">ATP-binding</keyword>
<comment type="function">
    <text evidence="8">Catalyzes the transfer of a phosphate group to glutamate to form L-glutamate 5-phosphate.</text>
</comment>
<dbReference type="SMART" id="SM00359">
    <property type="entry name" value="PUA"/>
    <property type="match status" value="1"/>
</dbReference>
<dbReference type="HAMAP" id="MF_00456">
    <property type="entry name" value="ProB"/>
    <property type="match status" value="1"/>
</dbReference>
<dbReference type="Pfam" id="PF00696">
    <property type="entry name" value="AA_kinase"/>
    <property type="match status" value="1"/>
</dbReference>
<dbReference type="CDD" id="cd21157">
    <property type="entry name" value="PUA_G5K"/>
    <property type="match status" value="1"/>
</dbReference>
<keyword evidence="6 8" id="KW-0418">Kinase</keyword>
<organism evidence="10 11">
    <name type="scientific">Syntrophorhabdus aromaticivorans</name>
    <dbReference type="NCBI Taxonomy" id="328301"/>
    <lineage>
        <taxon>Bacteria</taxon>
        <taxon>Pseudomonadati</taxon>
        <taxon>Thermodesulfobacteriota</taxon>
        <taxon>Syntrophorhabdia</taxon>
        <taxon>Syntrophorhabdales</taxon>
        <taxon>Syntrophorhabdaceae</taxon>
        <taxon>Syntrophorhabdus</taxon>
    </lineage>
</organism>
<dbReference type="SUPFAM" id="SSF88697">
    <property type="entry name" value="PUA domain-like"/>
    <property type="match status" value="1"/>
</dbReference>
<dbReference type="AlphaFoldDB" id="A0A971M286"/>
<name>A0A971M286_9BACT</name>
<sequence length="372" mass="41508">MTRLSTLDIKRVVLKIGTSVLLDSEKKVSIEMIKRFAQQVRRVKASGMDVVIVSSGAVACGMQTLNLKKKPREIEKRQALASIGQVLLMKMYMEAFESEKIKVGQILLTHEDIKNKERCLNLMNTLNSLLAMDIVPVINENDALSFTEIKFGDNDNLSALIAQISDADLLLLLSDVDGLFDKDPNRHPSAKMIKVVQRIDEEIEKLAEGTKSEKSIGGMVSKIEAAKKAGYYGIPTMVVRGDSENIVLRVMKGEETGTLFLSQKKLARKKWWTAFAYKVHGIVWVDEGAEQALLYHGKSLLPSGVVKTEGDFRRGECIEVNSMKSKVIARGITNYSSADVSKIKGLKSVDIERKLGYKYTEEIVHRDNMVII</sequence>
<feature type="domain" description="PUA" evidence="9">
    <location>
        <begin position="281"/>
        <end position="364"/>
    </location>
</feature>
<evidence type="ECO:0000259" key="9">
    <source>
        <dbReference type="SMART" id="SM00359"/>
    </source>
</evidence>
<reference evidence="10" key="2">
    <citation type="submission" date="2020-01" db="EMBL/GenBank/DDBJ databases">
        <authorList>
            <person name="Campanaro S."/>
        </authorList>
    </citation>
    <scope>NUCLEOTIDE SEQUENCE</scope>
    <source>
        <strain evidence="10">AS06rmzACSIP_7</strain>
    </source>
</reference>
<comment type="pathway">
    <text evidence="8">Amino-acid biosynthesis; L-proline biosynthesis; L-glutamate 5-semialdehyde from L-glutamate: step 1/2.</text>
</comment>
<dbReference type="InterPro" id="IPR001048">
    <property type="entry name" value="Asp/Glu/Uridylate_kinase"/>
</dbReference>
<keyword evidence="4 8" id="KW-0808">Transferase</keyword>
<keyword evidence="2 8" id="KW-0028">Amino-acid biosynthesis</keyword>
<feature type="binding site" evidence="8">
    <location>
        <position position="154"/>
    </location>
    <ligand>
        <name>substrate</name>
    </ligand>
</feature>
<dbReference type="PIRSF" id="PIRSF000729">
    <property type="entry name" value="GK"/>
    <property type="match status" value="1"/>
</dbReference>
<evidence type="ECO:0000256" key="8">
    <source>
        <dbReference type="HAMAP-Rule" id="MF_00456"/>
    </source>
</evidence>
<keyword evidence="5 8" id="KW-0547">Nucleotide-binding</keyword>
<dbReference type="GO" id="GO:0005524">
    <property type="term" value="F:ATP binding"/>
    <property type="evidence" value="ECO:0007669"/>
    <property type="project" value="UniProtKB-KW"/>
</dbReference>
<dbReference type="FunFam" id="2.30.130.10:FF:000007">
    <property type="entry name" value="Glutamate 5-kinase"/>
    <property type="match status" value="1"/>
</dbReference>
<evidence type="ECO:0000256" key="7">
    <source>
        <dbReference type="ARBA" id="ARBA00022840"/>
    </source>
</evidence>
<comment type="similarity">
    <text evidence="8">Belongs to the glutamate 5-kinase family.</text>
</comment>
<evidence type="ECO:0000313" key="11">
    <source>
        <dbReference type="Proteomes" id="UP000777265"/>
    </source>
</evidence>
<dbReference type="InterPro" id="IPR019797">
    <property type="entry name" value="Glutamate_5-kinase_CS"/>
</dbReference>
<proteinExistence type="inferred from homology"/>
<dbReference type="InterPro" id="IPR011529">
    <property type="entry name" value="Glu_5kinase"/>
</dbReference>
<dbReference type="InterPro" id="IPR036974">
    <property type="entry name" value="PUA_sf"/>
</dbReference>
<dbReference type="EMBL" id="JAAYEE010000070">
    <property type="protein sequence ID" value="NLW34648.1"/>
    <property type="molecule type" value="Genomic_DNA"/>
</dbReference>
<feature type="binding site" evidence="8">
    <location>
        <begin position="174"/>
        <end position="175"/>
    </location>
    <ligand>
        <name>ATP</name>
        <dbReference type="ChEBI" id="CHEBI:30616"/>
    </ligand>
</feature>
<dbReference type="InterPro" id="IPR001057">
    <property type="entry name" value="Glu/AcGlu_kinase"/>
</dbReference>